<protein>
    <recommendedName>
        <fullName evidence="2">PWWP domain-containing protein</fullName>
    </recommendedName>
</protein>
<feature type="compositionally biased region" description="Low complexity" evidence="1">
    <location>
        <begin position="36"/>
        <end position="67"/>
    </location>
</feature>
<dbReference type="InterPro" id="IPR000313">
    <property type="entry name" value="PWWP_dom"/>
</dbReference>
<name>A0A6A6NMH6_9PEZI</name>
<feature type="compositionally biased region" description="Basic residues" evidence="1">
    <location>
        <begin position="288"/>
        <end position="298"/>
    </location>
</feature>
<evidence type="ECO:0000313" key="3">
    <source>
        <dbReference type="EMBL" id="KAF2452667.1"/>
    </source>
</evidence>
<feature type="region of interest" description="Disordered" evidence="1">
    <location>
        <begin position="489"/>
        <end position="586"/>
    </location>
</feature>
<feature type="compositionally biased region" description="Basic and acidic residues" evidence="1">
    <location>
        <begin position="522"/>
        <end position="541"/>
    </location>
</feature>
<dbReference type="SMART" id="SM00293">
    <property type="entry name" value="PWWP"/>
    <property type="match status" value="1"/>
</dbReference>
<sequence length="586" mass="63943">MTDEASAPAASGSPKPEGTPTRPAEAGSPPAPPAEPAADAATPSGEGADKAASAEASPTAAAEPTTAVENSAIDATEKPADMADDKMDIQGATAEAEKPIAGASTTPDASKKSSKRKSTGGIPEHKSKKLNKKKSMADLHLDVKPGEFWMARMKSYPPWPSVICDEEMIQKYLGQRPVSAKREDGTYREDYADGGKNMHLRKFPVMFLGTNEFSYLPNTDLQPLDMDDIKSQLQEGIKNKTPGLQDAYQVCSEEHDLEYFKTMLQDHMEYLEKEEERQKEIEAEKAAKKEKKEKRKSKGKADDEDVEMADVPETSEGEKKAKPSKKRKKDLESDTEGQKVKVNGPKAPAEESASKPKRTKKKAAGPAPEQPAEEESLNPAEPNLTEAEKSEKLEKAVLYLRHKLQKGFLTRDQVPKEEEMHSMSSYLKSLEQHTDLDGQMIRKTKIHKVLKAIIKLDHIPKEEEYFFKQRSKDMLSVWDKALSMTEPVTPTVAEAPAETAANGVKHDDKEDKKPAAENGAGEDAKEKSEDKEEELPKRDDVPAPVNGAGGDGDASMADVKPSESADAEEGAVKGKAEPATEEPVAT</sequence>
<dbReference type="PROSITE" id="PS50812">
    <property type="entry name" value="PWWP"/>
    <property type="match status" value="1"/>
</dbReference>
<proteinExistence type="predicted"/>
<dbReference type="OrthoDB" id="62853at2759"/>
<evidence type="ECO:0000256" key="1">
    <source>
        <dbReference type="SAM" id="MobiDB-lite"/>
    </source>
</evidence>
<feature type="compositionally biased region" description="Low complexity" evidence="1">
    <location>
        <begin position="489"/>
        <end position="501"/>
    </location>
</feature>
<feature type="compositionally biased region" description="Basic and acidic residues" evidence="1">
    <location>
        <begin position="504"/>
        <end position="515"/>
    </location>
</feature>
<evidence type="ECO:0000313" key="4">
    <source>
        <dbReference type="Proteomes" id="UP000799766"/>
    </source>
</evidence>
<feature type="domain" description="PWWP" evidence="2">
    <location>
        <begin position="145"/>
        <end position="227"/>
    </location>
</feature>
<dbReference type="AlphaFoldDB" id="A0A6A6NMH6"/>
<evidence type="ECO:0000259" key="2">
    <source>
        <dbReference type="PROSITE" id="PS50812"/>
    </source>
</evidence>
<feature type="compositionally biased region" description="Acidic residues" evidence="1">
    <location>
        <begin position="302"/>
        <end position="315"/>
    </location>
</feature>
<dbReference type="SUPFAM" id="SSF63748">
    <property type="entry name" value="Tudor/PWWP/MBT"/>
    <property type="match status" value="1"/>
</dbReference>
<feature type="compositionally biased region" description="Basic and acidic residues" evidence="1">
    <location>
        <begin position="75"/>
        <end position="88"/>
    </location>
</feature>
<organism evidence="3 4">
    <name type="scientific">Lineolata rhizophorae</name>
    <dbReference type="NCBI Taxonomy" id="578093"/>
    <lineage>
        <taxon>Eukaryota</taxon>
        <taxon>Fungi</taxon>
        <taxon>Dikarya</taxon>
        <taxon>Ascomycota</taxon>
        <taxon>Pezizomycotina</taxon>
        <taxon>Dothideomycetes</taxon>
        <taxon>Dothideomycetes incertae sedis</taxon>
        <taxon>Lineolatales</taxon>
        <taxon>Lineolataceae</taxon>
        <taxon>Lineolata</taxon>
    </lineage>
</organism>
<dbReference type="Gene3D" id="2.30.30.140">
    <property type="match status" value="1"/>
</dbReference>
<accession>A0A6A6NMH6</accession>
<gene>
    <name evidence="3" type="ORF">BDY21DRAFT_154417</name>
</gene>
<dbReference type="EMBL" id="MU001705">
    <property type="protein sequence ID" value="KAF2452667.1"/>
    <property type="molecule type" value="Genomic_DNA"/>
</dbReference>
<feature type="compositionally biased region" description="Low complexity" evidence="1">
    <location>
        <begin position="1"/>
        <end position="16"/>
    </location>
</feature>
<dbReference type="Proteomes" id="UP000799766">
    <property type="component" value="Unassembled WGS sequence"/>
</dbReference>
<dbReference type="Pfam" id="PF00855">
    <property type="entry name" value="PWWP"/>
    <property type="match status" value="1"/>
</dbReference>
<keyword evidence="4" id="KW-1185">Reference proteome</keyword>
<feature type="compositionally biased region" description="Basic and acidic residues" evidence="1">
    <location>
        <begin position="329"/>
        <end position="339"/>
    </location>
</feature>
<feature type="region of interest" description="Disordered" evidence="1">
    <location>
        <begin position="281"/>
        <end position="389"/>
    </location>
</feature>
<reference evidence="3" key="1">
    <citation type="journal article" date="2020" name="Stud. Mycol.">
        <title>101 Dothideomycetes genomes: a test case for predicting lifestyles and emergence of pathogens.</title>
        <authorList>
            <person name="Haridas S."/>
            <person name="Albert R."/>
            <person name="Binder M."/>
            <person name="Bloem J."/>
            <person name="Labutti K."/>
            <person name="Salamov A."/>
            <person name="Andreopoulos B."/>
            <person name="Baker S."/>
            <person name="Barry K."/>
            <person name="Bills G."/>
            <person name="Bluhm B."/>
            <person name="Cannon C."/>
            <person name="Castanera R."/>
            <person name="Culley D."/>
            <person name="Daum C."/>
            <person name="Ezra D."/>
            <person name="Gonzalez J."/>
            <person name="Henrissat B."/>
            <person name="Kuo A."/>
            <person name="Liang C."/>
            <person name="Lipzen A."/>
            <person name="Lutzoni F."/>
            <person name="Magnuson J."/>
            <person name="Mondo S."/>
            <person name="Nolan M."/>
            <person name="Ohm R."/>
            <person name="Pangilinan J."/>
            <person name="Park H.-J."/>
            <person name="Ramirez L."/>
            <person name="Alfaro M."/>
            <person name="Sun H."/>
            <person name="Tritt A."/>
            <person name="Yoshinaga Y."/>
            <person name="Zwiers L.-H."/>
            <person name="Turgeon B."/>
            <person name="Goodwin S."/>
            <person name="Spatafora J."/>
            <person name="Crous P."/>
            <person name="Grigoriev I."/>
        </authorList>
    </citation>
    <scope>NUCLEOTIDE SEQUENCE</scope>
    <source>
        <strain evidence="3">ATCC 16933</strain>
    </source>
</reference>
<feature type="region of interest" description="Disordered" evidence="1">
    <location>
        <begin position="1"/>
        <end position="135"/>
    </location>
</feature>